<keyword evidence="9" id="KW-1185">Reference proteome</keyword>
<feature type="transmembrane region" description="Helical" evidence="7">
    <location>
        <begin position="475"/>
        <end position="494"/>
    </location>
</feature>
<dbReference type="PANTHER" id="PTHR31645:SF3">
    <property type="entry name" value="OLIGOPEPTIDE TRANSPORTER"/>
    <property type="match status" value="1"/>
</dbReference>
<feature type="transmembrane region" description="Helical" evidence="7">
    <location>
        <begin position="308"/>
        <end position="328"/>
    </location>
</feature>
<dbReference type="PANTHER" id="PTHR31645">
    <property type="entry name" value="OLIGOPEPTIDE TRANSPORTER YGL114W-RELATED"/>
    <property type="match status" value="1"/>
</dbReference>
<dbReference type="InterPro" id="IPR004813">
    <property type="entry name" value="OPT"/>
</dbReference>
<comment type="caution">
    <text evidence="8">The sequence shown here is derived from an EMBL/GenBank/DDBJ whole genome shotgun (WGS) entry which is preliminary data.</text>
</comment>
<accession>A0A9P9FQ49</accession>
<evidence type="ECO:0000256" key="3">
    <source>
        <dbReference type="ARBA" id="ARBA00022448"/>
    </source>
</evidence>
<dbReference type="AlphaFoldDB" id="A0A9P9FQ49"/>
<keyword evidence="6 7" id="KW-0472">Membrane</keyword>
<keyword evidence="3" id="KW-0813">Transport</keyword>
<evidence type="ECO:0000256" key="7">
    <source>
        <dbReference type="SAM" id="Phobius"/>
    </source>
</evidence>
<dbReference type="OrthoDB" id="77405at2759"/>
<gene>
    <name evidence="8" type="ORF">EDB81DRAFT_636533</name>
</gene>
<dbReference type="Pfam" id="PF03169">
    <property type="entry name" value="OPT"/>
    <property type="match status" value="1"/>
</dbReference>
<feature type="transmembrane region" description="Helical" evidence="7">
    <location>
        <begin position="373"/>
        <end position="392"/>
    </location>
</feature>
<evidence type="ECO:0000256" key="6">
    <source>
        <dbReference type="ARBA" id="ARBA00023136"/>
    </source>
</evidence>
<name>A0A9P9FQ49_9HYPO</name>
<evidence type="ECO:0000256" key="4">
    <source>
        <dbReference type="ARBA" id="ARBA00022692"/>
    </source>
</evidence>
<keyword evidence="5 7" id="KW-1133">Transmembrane helix</keyword>
<feature type="transmembrane region" description="Helical" evidence="7">
    <location>
        <begin position="668"/>
        <end position="695"/>
    </location>
</feature>
<evidence type="ECO:0000313" key="8">
    <source>
        <dbReference type="EMBL" id="KAH7169905.1"/>
    </source>
</evidence>
<dbReference type="EMBL" id="JAGMUV010000002">
    <property type="protein sequence ID" value="KAH7169905.1"/>
    <property type="molecule type" value="Genomic_DNA"/>
</dbReference>
<evidence type="ECO:0000313" key="9">
    <source>
        <dbReference type="Proteomes" id="UP000738349"/>
    </source>
</evidence>
<dbReference type="InterPro" id="IPR045035">
    <property type="entry name" value="YSL-like"/>
</dbReference>
<dbReference type="Proteomes" id="UP000738349">
    <property type="component" value="Unassembled WGS sequence"/>
</dbReference>
<feature type="transmembrane region" description="Helical" evidence="7">
    <location>
        <begin position="568"/>
        <end position="590"/>
    </location>
</feature>
<feature type="transmembrane region" description="Helical" evidence="7">
    <location>
        <begin position="103"/>
        <end position="123"/>
    </location>
</feature>
<evidence type="ECO:0000256" key="2">
    <source>
        <dbReference type="ARBA" id="ARBA00008807"/>
    </source>
</evidence>
<proteinExistence type="inferred from homology"/>
<organism evidence="8 9">
    <name type="scientific">Dactylonectria macrodidyma</name>
    <dbReference type="NCBI Taxonomy" id="307937"/>
    <lineage>
        <taxon>Eukaryota</taxon>
        <taxon>Fungi</taxon>
        <taxon>Dikarya</taxon>
        <taxon>Ascomycota</taxon>
        <taxon>Pezizomycotina</taxon>
        <taxon>Sordariomycetes</taxon>
        <taxon>Hypocreomycetidae</taxon>
        <taxon>Hypocreales</taxon>
        <taxon>Nectriaceae</taxon>
        <taxon>Dactylonectria</taxon>
    </lineage>
</organism>
<feature type="transmembrane region" description="Helical" evidence="7">
    <location>
        <begin position="144"/>
        <end position="167"/>
    </location>
</feature>
<evidence type="ECO:0000256" key="1">
    <source>
        <dbReference type="ARBA" id="ARBA00004141"/>
    </source>
</evidence>
<dbReference type="GO" id="GO:0035673">
    <property type="term" value="F:oligopeptide transmembrane transporter activity"/>
    <property type="evidence" value="ECO:0007669"/>
    <property type="project" value="InterPro"/>
</dbReference>
<comment type="subcellular location">
    <subcellularLocation>
        <location evidence="1">Membrane</location>
        <topology evidence="1">Multi-pass membrane protein</topology>
    </subcellularLocation>
</comment>
<feature type="transmembrane region" description="Helical" evidence="7">
    <location>
        <begin position="707"/>
        <end position="731"/>
    </location>
</feature>
<feature type="transmembrane region" description="Helical" evidence="7">
    <location>
        <begin position="243"/>
        <end position="263"/>
    </location>
</feature>
<feature type="transmembrane region" description="Helical" evidence="7">
    <location>
        <begin position="450"/>
        <end position="469"/>
    </location>
</feature>
<protein>
    <submittedName>
        <fullName evidence="8">OPT oligopeptide transporter protein-domain-containing protein</fullName>
    </submittedName>
</protein>
<feature type="transmembrane region" description="Helical" evidence="7">
    <location>
        <begin position="634"/>
        <end position="656"/>
    </location>
</feature>
<feature type="transmembrane region" description="Helical" evidence="7">
    <location>
        <begin position="179"/>
        <end position="200"/>
    </location>
</feature>
<feature type="transmembrane region" description="Helical" evidence="7">
    <location>
        <begin position="80"/>
        <end position="97"/>
    </location>
</feature>
<evidence type="ECO:0000256" key="5">
    <source>
        <dbReference type="ARBA" id="ARBA00022989"/>
    </source>
</evidence>
<comment type="similarity">
    <text evidence="2">Belongs to the oligopeptide OPT transporter family.</text>
</comment>
<reference evidence="8" key="1">
    <citation type="journal article" date="2021" name="Nat. Commun.">
        <title>Genetic determinants of endophytism in the Arabidopsis root mycobiome.</title>
        <authorList>
            <person name="Mesny F."/>
            <person name="Miyauchi S."/>
            <person name="Thiergart T."/>
            <person name="Pickel B."/>
            <person name="Atanasova L."/>
            <person name="Karlsson M."/>
            <person name="Huettel B."/>
            <person name="Barry K.W."/>
            <person name="Haridas S."/>
            <person name="Chen C."/>
            <person name="Bauer D."/>
            <person name="Andreopoulos W."/>
            <person name="Pangilinan J."/>
            <person name="LaButti K."/>
            <person name="Riley R."/>
            <person name="Lipzen A."/>
            <person name="Clum A."/>
            <person name="Drula E."/>
            <person name="Henrissat B."/>
            <person name="Kohler A."/>
            <person name="Grigoriev I.V."/>
            <person name="Martin F.M."/>
            <person name="Hacquard S."/>
        </authorList>
    </citation>
    <scope>NUCLEOTIDE SEQUENCE</scope>
    <source>
        <strain evidence="8">MPI-CAGE-AT-0147</strain>
    </source>
</reference>
<feature type="transmembrane region" description="Helical" evidence="7">
    <location>
        <begin position="275"/>
        <end position="296"/>
    </location>
</feature>
<keyword evidence="4 7" id="KW-0812">Transmembrane</keyword>
<sequence length="747" mass="80247">MDSLEADKVGEGLGTAELQQVKSKIETSAAEGSPDHTVVQLKENNDESTPRIHDPYAPFADDLSIEILENEDNILRIRSLVVGIILGGVVNAANVYLGLKTGITFVASLFGSLIGFGVIKTVSKAVSANFPILGGYFGPKENTIIQTSATAAGGLSNIFVSAIPAMYQMGLLKDPVGDYGRIVTITLGIAYCGFFFATPLRKLFIVQLAKQLRLIFPTSTATAATIRSLHIATTGGDSAKKKIYVLLWAFLAALVLRVVSNFAPGILWDWHIFTWFYIWGNYGNLAIFAENWGWYIELSPAVMGTGMMVGMNTAISIFAGSVCSWAIIGPILVRTGAASGLVIGGDSERWGDLTTYASMNLQDPINNPSPRYWLLWPGVLLMVSVSIVEILCQYKIFQHGWTLFVRSLGTAGYLGLKMIKVTPPTWMENYNQQDDISIDEVAARHQIRSWMWVVGLVLSIVVTCVSAGVQWEMPVGMTLVSIIIAGMFTLLAVLSTGMTDMTPLTAVSKSSQLILGGMTRHGQYDKVGAETLNSIGGIVAAGIANQATDLTQDFRVGFLLKTPPRAQWLAQGIASLAAIFLAPAIFLVFAKGYPCILDAAAESCQYSVPSASAWRAATIAATSSTLPIPTSSGIFAICFAVFANVVTVLKHFTFVGSREKYRDYLPNFMAFGTMMVVPLPCIGTAVMIGAIISLLWQKFWCSSWDNYLFSVIAGMISGEGIGGIFNAILAIAGVSTQTGIGCPANMC</sequence>
<dbReference type="GO" id="GO:0000329">
    <property type="term" value="C:fungal-type vacuole membrane"/>
    <property type="evidence" value="ECO:0007669"/>
    <property type="project" value="TreeGrafter"/>
</dbReference>